<feature type="region of interest" description="Disordered" evidence="3">
    <location>
        <begin position="234"/>
        <end position="302"/>
    </location>
</feature>
<keyword evidence="2" id="KW-0175">Coiled coil</keyword>
<feature type="coiled-coil region" evidence="2">
    <location>
        <begin position="3938"/>
        <end position="3972"/>
    </location>
</feature>
<name>A0ABM8CIE8_9STRE</name>
<feature type="coiled-coil region" evidence="2">
    <location>
        <begin position="3428"/>
        <end position="3462"/>
    </location>
</feature>
<dbReference type="InterPro" id="IPR005877">
    <property type="entry name" value="YSIRK_signal_dom"/>
</dbReference>
<dbReference type="EMBL" id="AP026968">
    <property type="protein sequence ID" value="BDT65261.1"/>
    <property type="molecule type" value="Genomic_DNA"/>
</dbReference>
<feature type="coiled-coil region" evidence="2">
    <location>
        <begin position="2833"/>
        <end position="2867"/>
    </location>
</feature>
<dbReference type="NCBIfam" id="TIGR01168">
    <property type="entry name" value="YSIRK_signal"/>
    <property type="match status" value="1"/>
</dbReference>
<evidence type="ECO:0000313" key="7">
    <source>
        <dbReference type="Proteomes" id="UP001378546"/>
    </source>
</evidence>
<feature type="coiled-coil region" evidence="2">
    <location>
        <begin position="4363"/>
        <end position="4397"/>
    </location>
</feature>
<protein>
    <recommendedName>
        <fullName evidence="5">YSIRK Gram-positive signal peptide domain-containing protein</fullName>
    </recommendedName>
</protein>
<feature type="coiled-coil region" evidence="2">
    <location>
        <begin position="3258"/>
        <end position="3292"/>
    </location>
</feature>
<feature type="coiled-coil region" evidence="2">
    <location>
        <begin position="3768"/>
        <end position="3802"/>
    </location>
</feature>
<feature type="coiled-coil region" evidence="2">
    <location>
        <begin position="2663"/>
        <end position="2697"/>
    </location>
</feature>
<feature type="coiled-coil region" evidence="2">
    <location>
        <begin position="3343"/>
        <end position="3377"/>
    </location>
</feature>
<reference evidence="6 7" key="1">
    <citation type="submission" date="2022-11" db="EMBL/GenBank/DDBJ databases">
        <title>Complete genome sequence of alpha-hemolytic streptococci isolated from Japan.</title>
        <authorList>
            <person name="Morita M."/>
            <person name="Chang B."/>
            <person name="Akeda Y."/>
        </authorList>
    </citation>
    <scope>NUCLEOTIDE SEQUENCE [LARGE SCALE GENOMIC DNA]</scope>
    <source>
        <strain evidence="6 7">SP4011</strain>
    </source>
</reference>
<feature type="compositionally biased region" description="Polar residues" evidence="3">
    <location>
        <begin position="389"/>
        <end position="408"/>
    </location>
</feature>
<sequence>MKKSYRDDNGEKVFRYSIRKYHFGAASVAVAALMFFTNGAVAASETITPTTASDAVVATPDGKADREPEPSDEGDSKKALTDQPAELKPADELKAKEAPAEEAEQGQAAAEPAEVGADSAQPEFAQEKPQEEGEKEQEQPAAVANTEAAKSTQGNLQALLANLTLSSMQELHAEVEARLAAAKAILEDPKATQEQVDEQARLMAELTSRVNQALTPSLDTPTILERAGLTSTGLTSTGLASPEGAVTNQASGGKSRRRTLSEPTSDENQVRPSAGGDSTGSGAGSQTTPQALPTYTNTGGKNGVDGLKAELEFITDQLRANGASADKIQAAKAAADKFNEAFSKGDTISQEDFNAALADLKKSRDLIEGVLSENEANGGEVTGPVNPAESATPSENNVTIQPRTNTRGWSGFRNVPAGVRTRNARSADRAANGSFTDVKRHYFDNGFDITSPYSNYTYVYWNKKRENGPDKPDDVADIINYLKEDVEKTTTGFRWRITVNPSRKNLDKLSFLFTIPSGQILKSNSVTITKQTDQGSTSFNRAASGNKDELVSTMEAAGFGEVSKGTPNQTNAPRTTQAFRSKYDYKVGSVLEWIRDEVGGGFYNRGNPREANATNGFENQAEQDRSNEKAQLVVNSSGNTYYGRLEGNTAYRIEFETTGGNDGAKLVYMSSIKGVDREDNPHRILALQIHARTDKEVGSAGNFRFELRQNGYFQVDQDNIAAEFGTQAWSYNINKDGRTYQSVPIGDFDATDSRVKGIISYIDEGAPNRIESYNSFDIRNYGTYQDKSGTNIRNGYTDAEAKGQRFDFYKGTTTTTTTKEITTEVSTKPGVHTYNYRRYFRDGSQDKGVIHFVTKPKTPVLETDFSRLDEGRHDITASNGTEGYKMVLFKKEPNGSLTKLAEKVAGVGGRATFENVDVKLGEYLVKTVVDGEWIDYKNQDAQGNDSFHKTVESDASNLGKTKPFKMGVTTNERDIKDERVIKYPTNQRVTNNSIKFMVRGSRPIKSLTISGGDNLGVTWATRGIDSTTATIRAESGASGFAANKAGVYPLTITATTDDNQTQTYTSSLVIPPAKASFSTTTNNLNGKANEKPPIRATTVSGLASKKIDNVDYEWKAFLVKGGNNNQQSFIGEAVNYEVIATAPINANGSIEFTSTSYKKDKIGTDQLRLVSAFVRKGTEDPFYGDMKSPLSDGSIQASLPNFAKKPEFGRDETGFTAKIGHLNANKAELRYTDGTGTEHTVAFSKNGNNWEKDNVNQNTTISVTADTGNTGTATIHIPFGTAKLGTDLKAKQKAADTNFSTESTYQVPADSSAPKVSLGDTLLPTTEAAATKPLYSVTRGQTFNPPTLKVWDDTGSIRSLSIQHLPSGVTTTKFGDQFTAQTGATENNKYMSSSLGGSVAATQNPGRHVAKIDVTDAYGHSQHYYFNYEIKPEAPTIDNVESAMGTEGLRSTSRTISGQAIAGAEKVKLTLQDGSEKDVNVGADGRWTYTLADGEYLTQTANNTNASYSTNRIKAVQVKNGVASDEKIVGVVLGKATVDTPYAAGRELTVHVPHDQAGGYVRIGGNITNGGVDIGLKKVDGNWMLYSPNDKIELIASQNTANKSITDITLRVRDSALENPPFTIPTGEGAVKFRGHFYNGANINGPIGIGESQNNDWILSAESINTAPTVKWKNGKEIQDGQTIPSPTVDDLKGYFEGSDAEDNAKPTGKTVGKPASDSDKLRVRLFRGRDITHGVEGTSIRTNSRGRIDPGDYTLVLSTRDATGTESALLERKVTIQTFAEYYRTRLNYPTDAEKVTFGNNDISNSNFLDSAKDRFKDKLQELNRDNQNIPATGVTYSKETGTDKANTVTVGFVDGSTLPIAHSQVAKPEVPTITATSGDKLRDTDRTISGTAIRSASKVTLHFQDGTSDEVIPSDGRWSYTLPEGKYLRQTEQANQPSYSNVPVKVTQTAFDTTSDAAERSVAKTQIFAGKPVKQIAGNAALTELKNHPERLLNYQENGQTTTLPNYLTATWKEESDFTTVGTRTATLVISEKTGTNNQTRRVTEVTVPVAVYPTAEAKKDKFTTLLNGELPEGTQPENYVQFKGQNSTNVNKPADGVTVAWGTEPSTTEQTDATGNNTKGSVTVTYSVTNADGTEGSVEKTIDINLKVYHATPTTIHVTTTFGTDFSGTTNNAQTYFTSNSPRTSSAWKSTSGNGYSEYASYSRTSEKQKANYLGKYKDSIQVFMAGDNDQINWKRFEKFDVTFEVKPLTPTVEGATSTATSLTVNNVNSGTTVELYDMSNPAQPNKIGETTVAKEGEFNKKDNVTVPLLAGKSLTAGAKIVAKVVYTSGTDRTESDSSSEVVVKHPKPANLTSTAKMNGDYEFTVPTDADKITFNIPTENDGTKTVTLTSENSWASTDTAVKKVGDKLVVPNGTLGTTNRTVQITATKGTGEAESSARDYTVTVPKHEVATTKISKVVGGSTPTNEELLDAVTVADKVSAALKDGTTYPIALGTHTIEVVVTYADNSTEIINVPYEVRSADKSALKQAKDALNTAINEGANTDGKTEASKAAYEDAKTKATEAVTKAEEVIGNASATDKDVADAKAKVDEAKEKLAEAKAGLVDVDKEPLKQAKDALNTAINEGANTDGKTEASKAAYEDAKTKATEAVTKAEEVIGNASATDKDVADAKAKVDEAKEKLAEAKAGLVDVDKEPLKQAKDALNTAINEGANTDGKTEASKAAYEDAKTKATEAVTKAEEVIGNASATDKDVADAKAKVDEAKEKLAEAKAGLVDVDKEPLKQAKDALNTAINEGANTDGKTEASKAAYEDAKTKATEAVTKAEEVIGNASATDKDVADAKAKVDEAKEKLAEAKAGLVDVDKEPLKQAKDALNTAINEGANTDGKTEASKAAYEDAKTKATEAVTKAEEVIGNASATDKDVADAKAKVDEAKEKLAEAKAGLVDVDKEPLKQAKDALNTAINEGANTDGKTEASKAAYEDAKTKATEAVTKAEEVIGNASATDKDVADAKAKVDEAKEKLAEAKAGLVDVDKEPLKQAKDALNTAINEGANTDGKTEASKAAYEDAKTKATEAVTKAEEVIGNASATDKDVADAKAKVDEAKEKLAEAKAGLVDVDKEPLKQAKDALNTAINEGANTDGKTEASKAAYEDAKTKATEAVTKAEEVIGNASATDKDVADAKAKVDEAKEKLAEAKAGLVDVDKEPLKQAKDALNTAINEGANTDGKTEASKAAYEDAKTKATEAVTKAEEVIGNASATDKDVADAKAKVDEAKEKLAEAKAGLVDVDKEPLKQAKDALNTAINEGANTDGKTEASKAAYEDAKTKATEAVTKAEEVIGNASATDKDVADAKAKVDEAKEKLAEAKAGLVDVDKEPLKQAKDALNTAINEGANTDGKTEASKAAYEDAKTKATEAVTKAEEVIGNASATDKDVADAKAKVDEAKEKLAEAKAGLVDVDKEPLKQAKDALNTAINEGANTDGKTEASKAAYEDAKTKATEAVTKAEEVIGNASATDKDVADAKAKVDEAKEKLAEAKAGLVDVDKEPLKQAKDALNTAINEGANTDGKTEASKAAYEDAKTKATEAVTKAEEVIGNASATDKDVADAKAKVDEAKEKLAEAKAGLVDVDKEPLKQAKDALNTAINEGANTDGKTEASKAAYEDAKTKATEAVTKAEEVIGNASATDKDVADAKAKVDEAKEKLAEAKAGLVDVDKEPLKQAKDALNTAINEGANTDGKTEASKAAYEDAKTKATEAVTKAEEVIGNASATDKDVADAKAKVDEAKEKLAEAKAGLVDVDKEPLKQAKDALNTAINEGANTDGKTEASKAAYEDAKTKATEAVTKAEEVIGNASATDKDVADAKAKVDEAKEKLAEAKAGLVDVDKEPLKQAKDALNTAINEGANTDGKTEASKAAYEDAKTKATEAVTKAEEVIGNASATDKDVADAKAKVDEAKEKLAEAKAGLVDVDKEPLKQAKDALNTAINEGANTDGKTEASKAAYEDAKTKATEAVTKAEEVIGNASATDKDVADAKAKVDEAKEKLAEAKAGLVDVDKEPLKQAKDALNTAINEGANTDGKTEASKAAYEDAKTKATEAVTKAEEVIGNASATDKDVADAKAKVDEAKEKLAEAKAGLVDVDKEPLKQAKDALNTAINEGANTDGKTEASKAAYEDAKTKATEAVTKAEEVIGNASATDKDVADAKAKVDEAKEKLAEAKAGLVDVDKEPLKQAKDALNTAINEGANTDGKTEASKAAYEDAKTKATEAVTKAEEVIGNASATDKDVADAKAKVDEAKEKLAEAKAGLVDVDKEPLKQAKDALNTAINEGANTDGKTEASKAAYEDAKTKATEAVTKAEEVIGNASATDKDVADAKAKVDEAKEKLAEAKAGLVDVDKEPLKQAKDALNTAINEGANTDGKTEASKAAYEDAKTKATEAVTKAEEVIGNASATDKDVADAKAKVDEAKEKLAEAKAGLVDVDKEPLKQAKDALNTAINEGANTDGKTEASKAAYEDAKTKATEAVTKAEEVIGNASATDKDVADAKAKVDEAKEKLAEAKAGLVDVDKEPLKQAKDALNTAINEGANTDGKTEASKAAYEDAKTKATEAVTKAEEVIGNASATDKDVADAKAKVDEAKEKLAEAKAGLVDKPTSVPSNDGNTNNGGNTNNSANTNNDGATTPADSNSNSVTPGNSGNTPAPDVTTDDSSNSNPATPSSTVGQAQASTPAQETPVSTSTSNNSGTTVTPSETRPVDKSELARLVEELETRLKDLDGIDQSVIDAAKIILGEGQEALRNTDLTEAGLKEMTAKVKEALESLKGKQATKDEEETKETSKEQGHLPYGTMIGSLLALLGLLLFLIARRKKESELKKLTKELTNVLQESDLTSVDAKVLDKARETLAQAVAFLANEKESDHTEDELIEKLKAILTQLR</sequence>
<feature type="coiled-coil region" evidence="2">
    <location>
        <begin position="3003"/>
        <end position="3037"/>
    </location>
</feature>
<keyword evidence="4" id="KW-0812">Transmembrane</keyword>
<evidence type="ECO:0000256" key="3">
    <source>
        <dbReference type="SAM" id="MobiDB-lite"/>
    </source>
</evidence>
<feature type="compositionally biased region" description="Basic and acidic residues" evidence="3">
    <location>
        <begin position="62"/>
        <end position="80"/>
    </location>
</feature>
<feature type="compositionally biased region" description="Low complexity" evidence="3">
    <location>
        <begin position="4655"/>
        <end position="4679"/>
    </location>
</feature>
<feature type="coiled-coil region" evidence="2">
    <location>
        <begin position="3598"/>
        <end position="3632"/>
    </location>
</feature>
<evidence type="ECO:0000256" key="4">
    <source>
        <dbReference type="SAM" id="Phobius"/>
    </source>
</evidence>
<feature type="coiled-coil region" evidence="2">
    <location>
        <begin position="2578"/>
        <end position="2612"/>
    </location>
</feature>
<gene>
    <name evidence="6" type="ORF">SP4011_16780</name>
</gene>
<feature type="region of interest" description="Disordered" evidence="3">
    <location>
        <begin position="1697"/>
        <end position="1717"/>
    </location>
</feature>
<feature type="coiled-coil region" evidence="2">
    <location>
        <begin position="4448"/>
        <end position="4482"/>
    </location>
</feature>
<keyword evidence="4" id="KW-1133">Transmembrane helix</keyword>
<feature type="transmembrane region" description="Helical" evidence="4">
    <location>
        <begin position="4839"/>
        <end position="4860"/>
    </location>
</feature>
<feature type="region of interest" description="Disordered" evidence="3">
    <location>
        <begin position="4818"/>
        <end position="4838"/>
    </location>
</feature>
<feature type="coiled-coil region" evidence="2">
    <location>
        <begin position="3853"/>
        <end position="3887"/>
    </location>
</feature>
<feature type="coiled-coil region" evidence="2">
    <location>
        <begin position="3513"/>
        <end position="3547"/>
    </location>
</feature>
<dbReference type="RefSeq" id="WP_338618837.1">
    <property type="nucleotide sequence ID" value="NZ_AP026968.1"/>
</dbReference>
<dbReference type="Proteomes" id="UP001378546">
    <property type="component" value="Chromosome"/>
</dbReference>
<feature type="region of interest" description="Disordered" evidence="3">
    <location>
        <begin position="52"/>
        <end position="150"/>
    </location>
</feature>
<feature type="compositionally biased region" description="Polar residues" evidence="3">
    <location>
        <begin position="4718"/>
        <end position="4728"/>
    </location>
</feature>
<feature type="coiled-coil region" evidence="2">
    <location>
        <begin position="4023"/>
        <end position="4057"/>
    </location>
</feature>
<feature type="region of interest" description="Disordered" evidence="3">
    <location>
        <begin position="375"/>
        <end position="415"/>
    </location>
</feature>
<feature type="compositionally biased region" description="Polar residues" evidence="3">
    <location>
        <begin position="261"/>
        <end position="271"/>
    </location>
</feature>
<evidence type="ECO:0000256" key="2">
    <source>
        <dbReference type="SAM" id="Coils"/>
    </source>
</evidence>
<feature type="compositionally biased region" description="Low complexity" evidence="3">
    <location>
        <begin position="4730"/>
        <end position="4747"/>
    </location>
</feature>
<feature type="compositionally biased region" description="Polar residues" evidence="3">
    <location>
        <begin position="4680"/>
        <end position="4696"/>
    </location>
</feature>
<feature type="coiled-coil region" evidence="2">
    <location>
        <begin position="3173"/>
        <end position="3207"/>
    </location>
</feature>
<feature type="coiled-coil region" evidence="2">
    <location>
        <begin position="2918"/>
        <end position="2952"/>
    </location>
</feature>
<feature type="compositionally biased region" description="Low complexity" evidence="3">
    <location>
        <begin position="4704"/>
        <end position="4717"/>
    </location>
</feature>
<evidence type="ECO:0000313" key="6">
    <source>
        <dbReference type="EMBL" id="BDT65261.1"/>
    </source>
</evidence>
<feature type="coiled-coil region" evidence="2">
    <location>
        <begin position="4108"/>
        <end position="4142"/>
    </location>
</feature>
<organism evidence="6 7">
    <name type="scientific">Streptococcus parapneumoniae</name>
    <dbReference type="NCBI Taxonomy" id="2993430"/>
    <lineage>
        <taxon>Bacteria</taxon>
        <taxon>Bacillati</taxon>
        <taxon>Bacillota</taxon>
        <taxon>Bacilli</taxon>
        <taxon>Lactobacillales</taxon>
        <taxon>Streptococcaceae</taxon>
        <taxon>Streptococcus</taxon>
        <taxon>Streptococcus thalassemiae group</taxon>
    </lineage>
</organism>
<feature type="region of interest" description="Disordered" evidence="3">
    <location>
        <begin position="4641"/>
        <end position="4754"/>
    </location>
</feature>
<evidence type="ECO:0000256" key="1">
    <source>
        <dbReference type="ARBA" id="ARBA00022729"/>
    </source>
</evidence>
<feature type="region of interest" description="Disordered" evidence="3">
    <location>
        <begin position="609"/>
        <end position="629"/>
    </location>
</feature>
<feature type="domain" description="YSIRK Gram-positive signal peptide" evidence="5">
    <location>
        <begin position="15"/>
        <end position="36"/>
    </location>
</feature>
<feature type="coiled-coil region" evidence="2">
    <location>
        <begin position="2748"/>
        <end position="2782"/>
    </location>
</feature>
<proteinExistence type="predicted"/>
<keyword evidence="7" id="KW-1185">Reference proteome</keyword>
<feature type="coiled-coil region" evidence="2">
    <location>
        <begin position="3088"/>
        <end position="3122"/>
    </location>
</feature>
<feature type="coiled-coil region" evidence="2">
    <location>
        <begin position="4278"/>
        <end position="4312"/>
    </location>
</feature>
<feature type="compositionally biased region" description="Basic and acidic residues" evidence="3">
    <location>
        <begin position="88"/>
        <end position="99"/>
    </location>
</feature>
<feature type="coiled-coil region" evidence="2">
    <location>
        <begin position="4533"/>
        <end position="4567"/>
    </location>
</feature>
<evidence type="ECO:0000259" key="5">
    <source>
        <dbReference type="Pfam" id="PF04650"/>
    </source>
</evidence>
<feature type="compositionally biased region" description="Low complexity" evidence="3">
    <location>
        <begin position="105"/>
        <end position="118"/>
    </location>
</feature>
<keyword evidence="1" id="KW-0732">Signal</keyword>
<feature type="coiled-coil region" evidence="2">
    <location>
        <begin position="3683"/>
        <end position="3717"/>
    </location>
</feature>
<accession>A0ABM8CIE8</accession>
<feature type="compositionally biased region" description="Basic and acidic residues" evidence="3">
    <location>
        <begin position="125"/>
        <end position="138"/>
    </location>
</feature>
<dbReference type="Pfam" id="PF07554">
    <property type="entry name" value="FIVAR"/>
    <property type="match status" value="25"/>
</dbReference>
<dbReference type="Pfam" id="PF04650">
    <property type="entry name" value="YSIRK_signal"/>
    <property type="match status" value="1"/>
</dbReference>
<feature type="coiled-coil region" evidence="2">
    <location>
        <begin position="4193"/>
        <end position="4227"/>
    </location>
</feature>
<keyword evidence="4" id="KW-0472">Membrane</keyword>
<feature type="transmembrane region" description="Helical" evidence="4">
    <location>
        <begin position="21"/>
        <end position="43"/>
    </location>
</feature>